<gene>
    <name evidence="1" type="ORF">Tci_835312</name>
</gene>
<feature type="non-terminal residue" evidence="1">
    <location>
        <position position="1"/>
    </location>
</feature>
<evidence type="ECO:0000313" key="1">
    <source>
        <dbReference type="EMBL" id="GFC63342.1"/>
    </source>
</evidence>
<dbReference type="PANTHER" id="PTHR47527">
    <property type="entry name" value="RING/FYVE/PHD ZINC FINGER SUPERFAMILY PROTEIN"/>
    <property type="match status" value="1"/>
</dbReference>
<organism evidence="1">
    <name type="scientific">Tanacetum cinerariifolium</name>
    <name type="common">Dalmatian daisy</name>
    <name type="synonym">Chrysanthemum cinerariifolium</name>
    <dbReference type="NCBI Taxonomy" id="118510"/>
    <lineage>
        <taxon>Eukaryota</taxon>
        <taxon>Viridiplantae</taxon>
        <taxon>Streptophyta</taxon>
        <taxon>Embryophyta</taxon>
        <taxon>Tracheophyta</taxon>
        <taxon>Spermatophyta</taxon>
        <taxon>Magnoliopsida</taxon>
        <taxon>eudicotyledons</taxon>
        <taxon>Gunneridae</taxon>
        <taxon>Pentapetalae</taxon>
        <taxon>asterids</taxon>
        <taxon>campanulids</taxon>
        <taxon>Asterales</taxon>
        <taxon>Asteraceae</taxon>
        <taxon>Asteroideae</taxon>
        <taxon>Anthemideae</taxon>
        <taxon>Anthemidinae</taxon>
        <taxon>Tanacetum</taxon>
    </lineage>
</organism>
<comment type="caution">
    <text evidence="1">The sequence shown here is derived from an EMBL/GenBank/DDBJ whole genome shotgun (WGS) entry which is preliminary data.</text>
</comment>
<protein>
    <submittedName>
        <fullName evidence="1">Putative bromo adjacent homology (BAH) domain, zinc finger, RING/FYVE/PHD-type</fullName>
    </submittedName>
</protein>
<dbReference type="PANTHER" id="PTHR47527:SF3">
    <property type="entry name" value="RING_FYVE_PHD ZINC FINGER SUPERFAMILY PROTEIN"/>
    <property type="match status" value="1"/>
</dbReference>
<dbReference type="AlphaFoldDB" id="A0A699QD14"/>
<reference evidence="1" key="1">
    <citation type="journal article" date="2019" name="Sci. Rep.">
        <title>Draft genome of Tanacetum cinerariifolium, the natural source of mosquito coil.</title>
        <authorList>
            <person name="Yamashiro T."/>
            <person name="Shiraishi A."/>
            <person name="Satake H."/>
            <person name="Nakayama K."/>
        </authorList>
    </citation>
    <scope>NUCLEOTIDE SEQUENCE</scope>
</reference>
<proteinExistence type="predicted"/>
<dbReference type="EMBL" id="BKCJ010997562">
    <property type="protein sequence ID" value="GFC63342.1"/>
    <property type="molecule type" value="Genomic_DNA"/>
</dbReference>
<feature type="non-terminal residue" evidence="1">
    <location>
        <position position="120"/>
    </location>
</feature>
<sequence>KEDVEWVGDNFVKTSETCTVVEKNEGTVSSSMHDVEWVGDKLNEADGKTYYRSCCINGTTYQLQHCALFSSTGKILVPGKLLEMWEDGKTNKKWVTVTRYSFPGDLPERVCHPCAPESNE</sequence>
<dbReference type="Gene3D" id="2.30.30.490">
    <property type="match status" value="1"/>
</dbReference>
<accession>A0A699QD14</accession>
<dbReference type="InterPro" id="IPR043151">
    <property type="entry name" value="BAH_sf"/>
</dbReference>
<name>A0A699QD14_TANCI</name>